<comment type="caution">
    <text evidence="1">The sequence shown here is derived from an EMBL/GenBank/DDBJ whole genome shotgun (WGS) entry which is preliminary data.</text>
</comment>
<dbReference type="AlphaFoldDB" id="A0A5C6U4J4"/>
<keyword evidence="2" id="KW-1185">Reference proteome</keyword>
<dbReference type="CDD" id="cd12109">
    <property type="entry name" value="Hr_FBXL5"/>
    <property type="match status" value="1"/>
</dbReference>
<protein>
    <recommendedName>
        <fullName evidence="3">Hemerythrin-like domain-containing protein</fullName>
    </recommendedName>
</protein>
<proteinExistence type="predicted"/>
<dbReference type="Gene3D" id="1.20.120.520">
    <property type="entry name" value="nmb1532 protein domain like"/>
    <property type="match status" value="1"/>
</dbReference>
<sequence>MTTATPSRPAATPATSAQRLDLYVGIHKALRHFMTDTLHRIGRMDANDADDRRRTLAQFESLMDLCEQHVHHENDFVHAAIEARQPRGAARTADDHVEHIAHIAALRDEARSLEQAEPSARASMALRLYRHLALFVADNFQHMNVEETQNNAALWANYRDDELMALHHRIVSSLPPEENLMVMRWMIPASTPAERAGTRGMRAGAPAEAFAAVIDAVRPHLDDHAWDRLARALGIPQQPGLCHFG</sequence>
<evidence type="ECO:0000313" key="2">
    <source>
        <dbReference type="Proteomes" id="UP000321832"/>
    </source>
</evidence>
<accession>A0A5C6U4J4</accession>
<dbReference type="InterPro" id="IPR045808">
    <property type="entry name" value="Hr_FBXL5"/>
</dbReference>
<dbReference type="Proteomes" id="UP000321832">
    <property type="component" value="Unassembled WGS sequence"/>
</dbReference>
<organism evidence="1 2">
    <name type="scientific">Piscinibacter aquaticus</name>
    <dbReference type="NCBI Taxonomy" id="392597"/>
    <lineage>
        <taxon>Bacteria</taxon>
        <taxon>Pseudomonadati</taxon>
        <taxon>Pseudomonadota</taxon>
        <taxon>Betaproteobacteria</taxon>
        <taxon>Burkholderiales</taxon>
        <taxon>Sphaerotilaceae</taxon>
        <taxon>Piscinibacter</taxon>
    </lineage>
</organism>
<gene>
    <name evidence="1" type="ORF">FSC37_11650</name>
</gene>
<reference evidence="1 2" key="1">
    <citation type="submission" date="2019-08" db="EMBL/GenBank/DDBJ databases">
        <authorList>
            <person name="Khan S.A."/>
            <person name="Jeon C.O."/>
            <person name="Jeong S.E."/>
        </authorList>
    </citation>
    <scope>NUCLEOTIDE SEQUENCE [LARGE SCALE GENOMIC DNA]</scope>
    <source>
        <strain evidence="2">IMCC1728</strain>
    </source>
</reference>
<name>A0A5C6U4J4_9BURK</name>
<evidence type="ECO:0000313" key="1">
    <source>
        <dbReference type="EMBL" id="TXC67510.1"/>
    </source>
</evidence>
<dbReference type="EMBL" id="VOPW01000001">
    <property type="protein sequence ID" value="TXC67510.1"/>
    <property type="molecule type" value="Genomic_DNA"/>
</dbReference>
<evidence type="ECO:0008006" key="3">
    <source>
        <dbReference type="Google" id="ProtNLM"/>
    </source>
</evidence>
<dbReference type="GO" id="GO:0006879">
    <property type="term" value="P:intracellular iron ion homeostasis"/>
    <property type="evidence" value="ECO:0007669"/>
    <property type="project" value="InterPro"/>
</dbReference>